<gene>
    <name evidence="1" type="ORF">CLEP1334_LOCUS17537</name>
</gene>
<organism evidence="1">
    <name type="scientific">Calcidiscus leptoporus</name>
    <dbReference type="NCBI Taxonomy" id="127549"/>
    <lineage>
        <taxon>Eukaryota</taxon>
        <taxon>Haptista</taxon>
        <taxon>Haptophyta</taxon>
        <taxon>Prymnesiophyceae</taxon>
        <taxon>Coccolithales</taxon>
        <taxon>Calcidiscaceae</taxon>
        <taxon>Calcidiscus</taxon>
    </lineage>
</organism>
<accession>A0A7S0P0C5</accession>
<reference evidence="1" key="1">
    <citation type="submission" date="2021-01" db="EMBL/GenBank/DDBJ databases">
        <authorList>
            <person name="Corre E."/>
            <person name="Pelletier E."/>
            <person name="Niang G."/>
            <person name="Scheremetjew M."/>
            <person name="Finn R."/>
            <person name="Kale V."/>
            <person name="Holt S."/>
            <person name="Cochrane G."/>
            <person name="Meng A."/>
            <person name="Brown T."/>
            <person name="Cohen L."/>
        </authorList>
    </citation>
    <scope>NUCLEOTIDE SEQUENCE</scope>
    <source>
        <strain evidence="1">RCC1130</strain>
    </source>
</reference>
<protein>
    <recommendedName>
        <fullName evidence="2">Glycosyl transferase family 1 domain-containing protein</fullName>
    </recommendedName>
</protein>
<sequence>MDTVVPDAWQRAALRRAHGLPPAGSFIVLVLCGNDEKHHRKSLDVSLLAFKAVHLLVRNAFLMLRVVSAKTFNDPKRAGADRASAAPARDEDDSMPLFSALLSAVGLAAGSYRISSESLSRRGIFELYQAADVLLQPSKAEGFGLPILEAQLVGTPVVSTRFGAMADFTRYGIAVPPLGQPFFLDRGFGALPDLNGTVEALLRVHRGQVPESDQREAVQLVRSSMSTEAVVSKFEAILAGAKSDISAELADALLQSAAESSASAQSAAALAIDPLALCPETWGAFEPLAVVSDDESLAALLNGKARDYPSWGLLWDLRYEPRCDALIMLLRMFEASVRQSKSGRQALLMKTIDRNGHSSPTAKDISKGKIELIRAALIPASVLREVATRMFKPYGADTSAAAHVQHFYQALRRADDVKIGEELPPIAIELSESELSGVDAGGHIHARQRSWVDTHGAVYTHAQHIIDETD</sequence>
<dbReference type="Gene3D" id="3.40.50.2000">
    <property type="entry name" value="Glycogen Phosphorylase B"/>
    <property type="match status" value="1"/>
</dbReference>
<dbReference type="EMBL" id="HBER01034700">
    <property type="protein sequence ID" value="CAD8542251.1"/>
    <property type="molecule type" value="Transcribed_RNA"/>
</dbReference>
<proteinExistence type="predicted"/>
<evidence type="ECO:0000313" key="1">
    <source>
        <dbReference type="EMBL" id="CAD8542251.1"/>
    </source>
</evidence>
<dbReference type="SUPFAM" id="SSF53756">
    <property type="entry name" value="UDP-Glycosyltransferase/glycogen phosphorylase"/>
    <property type="match status" value="1"/>
</dbReference>
<dbReference type="Pfam" id="PF13692">
    <property type="entry name" value="Glyco_trans_1_4"/>
    <property type="match status" value="1"/>
</dbReference>
<dbReference type="AlphaFoldDB" id="A0A7S0P0C5"/>
<name>A0A7S0P0C5_9EUKA</name>
<evidence type="ECO:0008006" key="2">
    <source>
        <dbReference type="Google" id="ProtNLM"/>
    </source>
</evidence>
<dbReference type="PANTHER" id="PTHR12526">
    <property type="entry name" value="GLYCOSYLTRANSFERASE"/>
    <property type="match status" value="1"/>
</dbReference>